<dbReference type="KEGG" id="mph:MLP_25940"/>
<evidence type="ECO:0000256" key="1">
    <source>
        <dbReference type="ARBA" id="ARBA00007905"/>
    </source>
</evidence>
<dbReference type="PANTHER" id="PTHR43827:SF3">
    <property type="entry name" value="NADP-DEPENDENT OXIDOREDUCTASE DOMAIN-CONTAINING PROTEIN"/>
    <property type="match status" value="1"/>
</dbReference>
<reference evidence="8 9" key="1">
    <citation type="submission" date="2011-05" db="EMBL/GenBank/DDBJ databases">
        <title>Whole genome sequence of Microlunatus phosphovorus NM-1.</title>
        <authorList>
            <person name="Hosoyama A."/>
            <person name="Sasaki K."/>
            <person name="Harada T."/>
            <person name="Igarashi R."/>
            <person name="Kawakoshi A."/>
            <person name="Sasagawa M."/>
            <person name="Fukada J."/>
            <person name="Nakamura S."/>
            <person name="Katano Y."/>
            <person name="Hanada S."/>
            <person name="Kamagata Y."/>
            <person name="Nakamura N."/>
            <person name="Yamazaki S."/>
            <person name="Fujita N."/>
        </authorList>
    </citation>
    <scope>NUCLEOTIDE SEQUENCE [LARGE SCALE GENOMIC DNA]</scope>
    <source>
        <strain evidence="9">ATCC 700054 / DSM 10555 / JCM 9379 / NBRC 101784 / NCIMB 13414 / VKM Ac-1990 / NM-1</strain>
    </source>
</reference>
<dbReference type="AlphaFoldDB" id="F5XGX6"/>
<dbReference type="PRINTS" id="PR00069">
    <property type="entry name" value="ALDKETRDTASE"/>
</dbReference>
<dbReference type="EMBL" id="AP012204">
    <property type="protein sequence ID" value="BAK35608.1"/>
    <property type="molecule type" value="Genomic_DNA"/>
</dbReference>
<evidence type="ECO:0000256" key="4">
    <source>
        <dbReference type="PIRSR" id="PIRSR000097-1"/>
    </source>
</evidence>
<dbReference type="eggNOG" id="COG0656">
    <property type="taxonomic scope" value="Bacteria"/>
</dbReference>
<dbReference type="RefSeq" id="WP_013863477.1">
    <property type="nucleotide sequence ID" value="NC_015635.1"/>
</dbReference>
<dbReference type="FunFam" id="3.20.20.100:FF:000015">
    <property type="entry name" value="Oxidoreductase, aldo/keto reductase family"/>
    <property type="match status" value="1"/>
</dbReference>
<feature type="active site" description="Proton donor" evidence="4">
    <location>
        <position position="50"/>
    </location>
</feature>
<evidence type="ECO:0000256" key="6">
    <source>
        <dbReference type="PIRSR" id="PIRSR000097-3"/>
    </source>
</evidence>
<dbReference type="EC" id="1.1.1.274" evidence="8"/>
<dbReference type="SUPFAM" id="SSF51430">
    <property type="entry name" value="NAD(P)-linked oxidoreductase"/>
    <property type="match status" value="1"/>
</dbReference>
<evidence type="ECO:0000259" key="7">
    <source>
        <dbReference type="Pfam" id="PF00248"/>
    </source>
</evidence>
<dbReference type="PROSITE" id="PS00063">
    <property type="entry name" value="ALDOKETO_REDUCTASE_3"/>
    <property type="match status" value="1"/>
</dbReference>
<name>F5XGX6_MICPN</name>
<evidence type="ECO:0000256" key="5">
    <source>
        <dbReference type="PIRSR" id="PIRSR000097-2"/>
    </source>
</evidence>
<dbReference type="InterPro" id="IPR023210">
    <property type="entry name" value="NADP_OxRdtase_dom"/>
</dbReference>
<evidence type="ECO:0000313" key="8">
    <source>
        <dbReference type="EMBL" id="BAK35608.1"/>
    </source>
</evidence>
<dbReference type="HOGENOM" id="CLU_023205_0_1_11"/>
<dbReference type="PIRSF" id="PIRSF000097">
    <property type="entry name" value="AKR"/>
    <property type="match status" value="1"/>
</dbReference>
<proteinExistence type="inferred from homology"/>
<dbReference type="GO" id="GO:0050580">
    <property type="term" value="F:2,5-didehydrogluconate reductase activity"/>
    <property type="evidence" value="ECO:0007669"/>
    <property type="project" value="UniProtKB-EC"/>
</dbReference>
<feature type="site" description="Lowers pKa of active site Tyr" evidence="6">
    <location>
        <position position="75"/>
    </location>
</feature>
<dbReference type="OrthoDB" id="9804790at2"/>
<dbReference type="Proteomes" id="UP000007947">
    <property type="component" value="Chromosome"/>
</dbReference>
<dbReference type="STRING" id="1032480.MLP_25940"/>
<keyword evidence="9" id="KW-1185">Reference proteome</keyword>
<dbReference type="PROSITE" id="PS00798">
    <property type="entry name" value="ALDOKETO_REDUCTASE_1"/>
    <property type="match status" value="1"/>
</dbReference>
<dbReference type="InterPro" id="IPR036812">
    <property type="entry name" value="NAD(P)_OxRdtase_dom_sf"/>
</dbReference>
<gene>
    <name evidence="8" type="ordered locus">MLP_25940</name>
</gene>
<dbReference type="Gene3D" id="3.20.20.100">
    <property type="entry name" value="NADP-dependent oxidoreductase domain"/>
    <property type="match status" value="1"/>
</dbReference>
<dbReference type="PANTHER" id="PTHR43827">
    <property type="entry name" value="2,5-DIKETO-D-GLUCONIC ACID REDUCTASE"/>
    <property type="match status" value="1"/>
</dbReference>
<dbReference type="PROSITE" id="PS00062">
    <property type="entry name" value="ALDOKETO_REDUCTASE_2"/>
    <property type="match status" value="1"/>
</dbReference>
<comment type="similarity">
    <text evidence="1">Belongs to the aldo/keto reductase family.</text>
</comment>
<dbReference type="InterPro" id="IPR020471">
    <property type="entry name" value="AKR"/>
</dbReference>
<evidence type="ECO:0000256" key="3">
    <source>
        <dbReference type="ARBA" id="ARBA00023002"/>
    </source>
</evidence>
<keyword evidence="3 8" id="KW-0560">Oxidoreductase</keyword>
<organism evidence="8 9">
    <name type="scientific">Microlunatus phosphovorus (strain ATCC 700054 / DSM 10555 / JCM 9379 / NBRC 101784 / NCIMB 13414 / VKM Ac-1990 / NM-1)</name>
    <dbReference type="NCBI Taxonomy" id="1032480"/>
    <lineage>
        <taxon>Bacteria</taxon>
        <taxon>Bacillati</taxon>
        <taxon>Actinomycetota</taxon>
        <taxon>Actinomycetes</taxon>
        <taxon>Propionibacteriales</taxon>
        <taxon>Propionibacteriaceae</taxon>
        <taxon>Microlunatus</taxon>
    </lineage>
</organism>
<accession>F5XGX6</accession>
<keyword evidence="2" id="KW-0521">NADP</keyword>
<feature type="binding site" evidence="5">
    <location>
        <position position="108"/>
    </location>
    <ligand>
        <name>substrate</name>
    </ligand>
</feature>
<dbReference type="CDD" id="cd19132">
    <property type="entry name" value="AKR_AKR5D1_E1"/>
    <property type="match status" value="1"/>
</dbReference>
<dbReference type="Pfam" id="PF00248">
    <property type="entry name" value="Aldo_ket_red"/>
    <property type="match status" value="1"/>
</dbReference>
<dbReference type="InterPro" id="IPR018170">
    <property type="entry name" value="Aldo/ket_reductase_CS"/>
</dbReference>
<protein>
    <submittedName>
        <fullName evidence="8">Putative 2,5-diketo-D-gluconic acid reductase</fullName>
        <ecNumber evidence="8">1.1.1.274</ecNumber>
    </submittedName>
</protein>
<feature type="domain" description="NADP-dependent oxidoreductase" evidence="7">
    <location>
        <begin position="28"/>
        <end position="260"/>
    </location>
</feature>
<sequence length="278" mass="30866">MSQVPMVFGAEITLPAIGFGTGGIQGYAGVEALIQAFELGYRLIDSAVNYENEGTVGRAVRRSSVPREEIIVTSKLPGRHHAYDEALATIEESLFRTGLDYLDLYLIHWPLPRLDRYVEAWQALITARDRGLVRAIGVSNFLSSHIDRLIEETGVSPAVNQVELHPFFPQAEQRAYNADRGIVTQAWCPIGRAGDLLSHPLLGAIGERYGVSRAQVILRWHLQLGVVPIPKSSSPERQYENLDLFGFDLTDDEMTEITALGRPDGRLFGLDPATHEEF</sequence>
<evidence type="ECO:0000313" key="9">
    <source>
        <dbReference type="Proteomes" id="UP000007947"/>
    </source>
</evidence>
<evidence type="ECO:0000256" key="2">
    <source>
        <dbReference type="ARBA" id="ARBA00022857"/>
    </source>
</evidence>